<keyword evidence="1" id="KW-0812">Transmembrane</keyword>
<dbReference type="Proteomes" id="UP000186685">
    <property type="component" value="Unassembled WGS sequence"/>
</dbReference>
<gene>
    <name evidence="3" type="ORF">BHV76_06455</name>
</gene>
<feature type="domain" description="Uncharacterized protein YyaB-like PH" evidence="2">
    <location>
        <begin position="53"/>
        <end position="127"/>
    </location>
</feature>
<dbReference type="InterPro" id="IPR009589">
    <property type="entry name" value="PH_YyaB-like"/>
</dbReference>
<name>A0A854C1P7_9BACT</name>
<keyword evidence="1" id="KW-1133">Transmembrane helix</keyword>
<dbReference type="GO" id="GO:0030153">
    <property type="term" value="P:bacteriocin immunity"/>
    <property type="evidence" value="ECO:0007669"/>
    <property type="project" value="InterPro"/>
</dbReference>
<feature type="transmembrane region" description="Helical" evidence="1">
    <location>
        <begin position="35"/>
        <end position="57"/>
    </location>
</feature>
<sequence length="135" mass="15477">MDRVFQARIRLSSIFLLAAVTVAAVYFMWYKNGILMAVALLFMVVVIEMMVKTAYTVKASGMLVIKRGRFSRTVEINLQDIESIERINRFRVFGRTMSKYLLIHVKGGASVAVMPVNEEGFVKCIEKCRERNMDK</sequence>
<reference evidence="3 4" key="1">
    <citation type="journal article" date="2016" name="Nat. Biotechnol.">
        <title>Measurement of bacterial replication rates in microbial communities.</title>
        <authorList>
            <person name="Brown C.T."/>
            <person name="Olm M.R."/>
            <person name="Thomas B.C."/>
            <person name="Banfield J.F."/>
        </authorList>
    </citation>
    <scope>NUCLEOTIDE SEQUENCE [LARGE SCALE GENOMIC DNA]</scope>
    <source>
        <strain evidence="3">45_130</strain>
    </source>
</reference>
<keyword evidence="1" id="KW-0472">Membrane</keyword>
<evidence type="ECO:0000313" key="4">
    <source>
        <dbReference type="Proteomes" id="UP000186685"/>
    </source>
</evidence>
<feature type="transmembrane region" description="Helical" evidence="1">
    <location>
        <begin position="12"/>
        <end position="29"/>
    </location>
</feature>
<dbReference type="Pfam" id="PF06713">
    <property type="entry name" value="bPH_4"/>
    <property type="match status" value="1"/>
</dbReference>
<accession>A0A854C1P7</accession>
<evidence type="ECO:0000313" key="3">
    <source>
        <dbReference type="EMBL" id="OKZ10516.1"/>
    </source>
</evidence>
<organism evidence="3 4">
    <name type="scientific">Phocaeicola plebeius</name>
    <dbReference type="NCBI Taxonomy" id="310297"/>
    <lineage>
        <taxon>Bacteria</taxon>
        <taxon>Pseudomonadati</taxon>
        <taxon>Bacteroidota</taxon>
        <taxon>Bacteroidia</taxon>
        <taxon>Bacteroidales</taxon>
        <taxon>Bacteroidaceae</taxon>
        <taxon>Phocaeicola</taxon>
    </lineage>
</organism>
<dbReference type="EMBL" id="MNQR01000019">
    <property type="protein sequence ID" value="OKZ10516.1"/>
    <property type="molecule type" value="Genomic_DNA"/>
</dbReference>
<dbReference type="AlphaFoldDB" id="A0A854C1P7"/>
<evidence type="ECO:0000256" key="1">
    <source>
        <dbReference type="SAM" id="Phobius"/>
    </source>
</evidence>
<comment type="caution">
    <text evidence="3">The sequence shown here is derived from an EMBL/GenBank/DDBJ whole genome shotgun (WGS) entry which is preliminary data.</text>
</comment>
<evidence type="ECO:0000259" key="2">
    <source>
        <dbReference type="Pfam" id="PF06713"/>
    </source>
</evidence>
<proteinExistence type="predicted"/>
<protein>
    <recommendedName>
        <fullName evidence="2">Uncharacterized protein YyaB-like PH domain-containing protein</fullName>
    </recommendedName>
</protein>